<dbReference type="SUPFAM" id="SSF51430">
    <property type="entry name" value="NAD(P)-linked oxidoreductase"/>
    <property type="match status" value="1"/>
</dbReference>
<dbReference type="Gene3D" id="3.20.20.100">
    <property type="entry name" value="NADP-dependent oxidoreductase domain"/>
    <property type="match status" value="1"/>
</dbReference>
<dbReference type="InterPro" id="IPR050523">
    <property type="entry name" value="AKR_Detox_Biosynth"/>
</dbReference>
<evidence type="ECO:0000256" key="1">
    <source>
        <dbReference type="ARBA" id="ARBA00022857"/>
    </source>
</evidence>
<name>A0A9W8S2J2_9HYPO</name>
<gene>
    <name evidence="5" type="ORF">NW762_006235</name>
</gene>
<dbReference type="OrthoDB" id="48988at2759"/>
<accession>A0A9W8S2J2</accession>
<protein>
    <recommendedName>
        <fullName evidence="4">NADP-dependent oxidoreductase domain-containing protein</fullName>
    </recommendedName>
</protein>
<dbReference type="AlphaFoldDB" id="A0A9W8S2J2"/>
<comment type="caution">
    <text evidence="5">The sequence shown here is derived from an EMBL/GenBank/DDBJ whole genome shotgun (WGS) entry which is preliminary data.</text>
</comment>
<keyword evidence="2" id="KW-0560">Oxidoreductase</keyword>
<dbReference type="EMBL" id="JAOQAZ010000010">
    <property type="protein sequence ID" value="KAJ4263416.1"/>
    <property type="molecule type" value="Genomic_DNA"/>
</dbReference>
<reference evidence="5" key="1">
    <citation type="submission" date="2022-09" db="EMBL/GenBank/DDBJ databases">
        <title>Fusarium specimens isolated from Avocado Roots.</title>
        <authorList>
            <person name="Stajich J."/>
            <person name="Roper C."/>
            <person name="Heimlech-Rivalta G."/>
        </authorList>
    </citation>
    <scope>NUCLEOTIDE SEQUENCE</scope>
    <source>
        <strain evidence="5">CF00136</strain>
    </source>
</reference>
<dbReference type="GO" id="GO:0016491">
    <property type="term" value="F:oxidoreductase activity"/>
    <property type="evidence" value="ECO:0007669"/>
    <property type="project" value="UniProtKB-KW"/>
</dbReference>
<evidence type="ECO:0000259" key="4">
    <source>
        <dbReference type="Pfam" id="PF00248"/>
    </source>
</evidence>
<evidence type="ECO:0000313" key="6">
    <source>
        <dbReference type="Proteomes" id="UP001152049"/>
    </source>
</evidence>
<dbReference type="InterPro" id="IPR036812">
    <property type="entry name" value="NAD(P)_OxRdtase_dom_sf"/>
</dbReference>
<evidence type="ECO:0000313" key="5">
    <source>
        <dbReference type="EMBL" id="KAJ4263416.1"/>
    </source>
</evidence>
<dbReference type="Pfam" id="PF00248">
    <property type="entry name" value="Aldo_ket_red"/>
    <property type="match status" value="1"/>
</dbReference>
<comment type="similarity">
    <text evidence="3">Belongs to the aldo/keto reductase family. Aldo/keto reductase 2 subfamily.</text>
</comment>
<dbReference type="PANTHER" id="PTHR43364:SF7">
    <property type="entry name" value="NADP-DEPENDENT OXIDOREDUCTASE DOMAIN-CONTAINING PROTEIN-RELATED"/>
    <property type="match status" value="1"/>
</dbReference>
<keyword evidence="1" id="KW-0521">NADP</keyword>
<dbReference type="PANTHER" id="PTHR43364">
    <property type="entry name" value="NADH-SPECIFIC METHYLGLYOXAL REDUCTASE-RELATED"/>
    <property type="match status" value="1"/>
</dbReference>
<dbReference type="Proteomes" id="UP001152049">
    <property type="component" value="Unassembled WGS sequence"/>
</dbReference>
<evidence type="ECO:0000256" key="2">
    <source>
        <dbReference type="ARBA" id="ARBA00023002"/>
    </source>
</evidence>
<proteinExistence type="inferred from homology"/>
<dbReference type="InterPro" id="IPR023210">
    <property type="entry name" value="NADP_OxRdtase_dom"/>
</dbReference>
<evidence type="ECO:0000256" key="3">
    <source>
        <dbReference type="ARBA" id="ARBA00038157"/>
    </source>
</evidence>
<feature type="domain" description="NADP-dependent oxidoreductase" evidence="4">
    <location>
        <begin position="12"/>
        <end position="151"/>
    </location>
</feature>
<keyword evidence="6" id="KW-1185">Reference proteome</keyword>
<sequence>MAKANQYARSNGLRQFSVYQGMWNADLRDFERYILPMCREEGMTICIYGVLGQGRFQTQSAYEERQRNNPGRKFVPLFHHDKDVSRVLERVAKRKGEDTGILHIALAYVMQEAPNVLPIVGGRTVEHIKGNIAGISVAHTEEEIEEIESAYRFDPGFPHTFLSGSLLKGHDAALKGAYYPADVWYVATQGKVDSVEPQKPIKSGQR</sequence>
<organism evidence="5 6">
    <name type="scientific">Fusarium torreyae</name>
    <dbReference type="NCBI Taxonomy" id="1237075"/>
    <lineage>
        <taxon>Eukaryota</taxon>
        <taxon>Fungi</taxon>
        <taxon>Dikarya</taxon>
        <taxon>Ascomycota</taxon>
        <taxon>Pezizomycotina</taxon>
        <taxon>Sordariomycetes</taxon>
        <taxon>Hypocreomycetidae</taxon>
        <taxon>Hypocreales</taxon>
        <taxon>Nectriaceae</taxon>
        <taxon>Fusarium</taxon>
    </lineage>
</organism>